<protein>
    <submittedName>
        <fullName evidence="1">Uncharacterized protein</fullName>
    </submittedName>
</protein>
<name>A0ABW0P9W9_9HYPH</name>
<evidence type="ECO:0000313" key="2">
    <source>
        <dbReference type="Proteomes" id="UP001596060"/>
    </source>
</evidence>
<proteinExistence type="predicted"/>
<gene>
    <name evidence="1" type="ORF">ACFPN9_20330</name>
</gene>
<evidence type="ECO:0000313" key="1">
    <source>
        <dbReference type="EMBL" id="MFC5507594.1"/>
    </source>
</evidence>
<organism evidence="1 2">
    <name type="scientific">Bosea massiliensis</name>
    <dbReference type="NCBI Taxonomy" id="151419"/>
    <lineage>
        <taxon>Bacteria</taxon>
        <taxon>Pseudomonadati</taxon>
        <taxon>Pseudomonadota</taxon>
        <taxon>Alphaproteobacteria</taxon>
        <taxon>Hyphomicrobiales</taxon>
        <taxon>Boseaceae</taxon>
        <taxon>Bosea</taxon>
    </lineage>
</organism>
<keyword evidence="2" id="KW-1185">Reference proteome</keyword>
<reference evidence="2" key="1">
    <citation type="journal article" date="2019" name="Int. J. Syst. Evol. Microbiol.">
        <title>The Global Catalogue of Microorganisms (GCM) 10K type strain sequencing project: providing services to taxonomists for standard genome sequencing and annotation.</title>
        <authorList>
            <consortium name="The Broad Institute Genomics Platform"/>
            <consortium name="The Broad Institute Genome Sequencing Center for Infectious Disease"/>
            <person name="Wu L."/>
            <person name="Ma J."/>
        </authorList>
    </citation>
    <scope>NUCLEOTIDE SEQUENCE [LARGE SCALE GENOMIC DNA]</scope>
    <source>
        <strain evidence="2">CCUG 43117</strain>
    </source>
</reference>
<comment type="caution">
    <text evidence="1">The sequence shown here is derived from an EMBL/GenBank/DDBJ whole genome shotgun (WGS) entry which is preliminary data.</text>
</comment>
<dbReference type="RefSeq" id="WP_068203795.1">
    <property type="nucleotide sequence ID" value="NZ_JBHSLU010000063.1"/>
</dbReference>
<accession>A0ABW0P9W9</accession>
<sequence length="82" mass="9134">MDDVRNIVCAYAENASGPGWSNSLVWVIERDGNGRLHQRAIQPEEQTAEMVALFQVCAASHVALTKAVMNADEKKRRPRRVA</sequence>
<dbReference type="Proteomes" id="UP001596060">
    <property type="component" value="Unassembled WGS sequence"/>
</dbReference>
<dbReference type="EMBL" id="JBHSLU010000063">
    <property type="protein sequence ID" value="MFC5507594.1"/>
    <property type="molecule type" value="Genomic_DNA"/>
</dbReference>